<dbReference type="Proteomes" id="UP000002279">
    <property type="component" value="Chromosome 6"/>
</dbReference>
<dbReference type="FunFam" id="2.30.30.40:FF:000037">
    <property type="entry name" value="Rho guanine nucleotide exchange factor 9"/>
    <property type="match status" value="1"/>
</dbReference>
<dbReference type="PROSITE" id="PS50002">
    <property type="entry name" value="SH3"/>
    <property type="match status" value="1"/>
</dbReference>
<dbReference type="SMART" id="SM00325">
    <property type="entry name" value="RhoGEF"/>
    <property type="match status" value="1"/>
</dbReference>
<dbReference type="InterPro" id="IPR001849">
    <property type="entry name" value="PH_domain"/>
</dbReference>
<dbReference type="InterPro" id="IPR000219">
    <property type="entry name" value="DH_dom"/>
</dbReference>
<keyword evidence="19" id="KW-1185">Reference proteome</keyword>
<keyword evidence="14" id="KW-0732">Signal</keyword>
<feature type="domain" description="PH" evidence="16">
    <location>
        <begin position="325"/>
        <end position="432"/>
    </location>
</feature>
<evidence type="ECO:0000259" key="17">
    <source>
        <dbReference type="PROSITE" id="PS50010"/>
    </source>
</evidence>
<dbReference type="HOGENOM" id="CLU_008436_2_0_1"/>
<comment type="subunit">
    <text evidence="2">Interacts with GPHN.</text>
</comment>
<feature type="signal peptide" evidence="14">
    <location>
        <begin position="1"/>
        <end position="22"/>
    </location>
</feature>
<keyword evidence="4 12" id="KW-0728">SH3 domain</keyword>
<dbReference type="SMART" id="SM00233">
    <property type="entry name" value="PH"/>
    <property type="match status" value="1"/>
</dbReference>
<dbReference type="GO" id="GO:0005085">
    <property type="term" value="F:guanyl-nucleotide exchange factor activity"/>
    <property type="evidence" value="ECO:0007669"/>
    <property type="project" value="UniProtKB-KW"/>
</dbReference>
<feature type="domain" description="SH3" evidence="15">
    <location>
        <begin position="15"/>
        <end position="74"/>
    </location>
</feature>
<dbReference type="CDD" id="cd01224">
    <property type="entry name" value="PH_Collybistin_ASEF"/>
    <property type="match status" value="1"/>
</dbReference>
<evidence type="ECO:0000256" key="2">
    <source>
        <dbReference type="ARBA" id="ARBA00011232"/>
    </source>
</evidence>
<dbReference type="InterPro" id="IPR035899">
    <property type="entry name" value="DBL_dom_sf"/>
</dbReference>
<dbReference type="eggNOG" id="KOG3519">
    <property type="taxonomic scope" value="Eukaryota"/>
</dbReference>
<proteinExistence type="predicted"/>
<dbReference type="CDD" id="cd00160">
    <property type="entry name" value="RhoGEF"/>
    <property type="match status" value="1"/>
</dbReference>
<evidence type="ECO:0000256" key="8">
    <source>
        <dbReference type="ARBA" id="ARBA00031572"/>
    </source>
</evidence>
<dbReference type="InterPro" id="IPR036028">
    <property type="entry name" value="SH3-like_dom_sf"/>
</dbReference>
<protein>
    <recommendedName>
        <fullName evidence="3">Rho guanine nucleotide exchange factor 9</fullName>
    </recommendedName>
    <alternativeName>
        <fullName evidence="8">Collybistin</fullName>
    </alternativeName>
    <alternativeName>
        <fullName evidence="9">Rac/Cdc42 guanine nucleotide exchange factor 9</fullName>
    </alternativeName>
</protein>
<evidence type="ECO:0000256" key="14">
    <source>
        <dbReference type="SAM" id="SignalP"/>
    </source>
</evidence>
<comment type="function">
    <text evidence="11">Acts as a guanine nucleotide exchange factor (GEF) for CDC42. Promotes formation of GPHN clusters.</text>
</comment>
<evidence type="ECO:0000256" key="1">
    <source>
        <dbReference type="ARBA" id="ARBA00004496"/>
    </source>
</evidence>
<dbReference type="SUPFAM" id="SSF48065">
    <property type="entry name" value="DBL homology domain (DH-domain)"/>
    <property type="match status" value="1"/>
</dbReference>
<comment type="subcellular location">
    <subcellularLocation>
        <location evidence="1">Cytoplasm</location>
    </subcellularLocation>
    <subcellularLocation>
        <location evidence="10">Postsynaptic density</location>
    </subcellularLocation>
</comment>
<dbReference type="Bgee" id="ENSOANG00000012872">
    <property type="expression patterns" value="Expressed in brain and 8 other cell types or tissues"/>
</dbReference>
<evidence type="ECO:0000256" key="6">
    <source>
        <dbReference type="ARBA" id="ARBA00022658"/>
    </source>
</evidence>
<dbReference type="Gene3D" id="1.20.900.10">
    <property type="entry name" value="Dbl homology (DH) domain"/>
    <property type="match status" value="1"/>
</dbReference>
<reference evidence="18" key="3">
    <citation type="submission" date="2025-09" db="UniProtKB">
        <authorList>
            <consortium name="Ensembl"/>
        </authorList>
    </citation>
    <scope>IDENTIFICATION</scope>
    <source>
        <strain evidence="18">Glennie</strain>
    </source>
</reference>
<keyword evidence="6" id="KW-0344">Guanine-nucleotide releasing factor</keyword>
<accession>F6SBY4</accession>
<name>F6SBY4_ORNAN</name>
<sequence>MQWARGGIATLISAGSIVSAEAVWDHVTMANRELAFKAGDVIKVLDASNKDWWWGQIDDEEGWFPASFVRLWVNQEDGVEEGTSEVQNGHLDPSSDCLCLGRTLQNRDQMRANVINEIMSTERHYIKHLKDICEGYLKQCRKRRDMFSDEQLKVIFGNIEDIYRFQMGFVRDLEKQYNNEDPHLSEIGPCFLEHQDGFWIYSEYCNNHLDACMELSKLMKEGRYQHFFEACRLLQQMIDIAIDGFLLTPVQKICKYPLQLAELLKYTAQDHSDYRYVAAALAVMRNVTQQINERKRRLENIDKIAQWQASVLDWEGDDILDRSSELIYTGEMSWIFQPYGRNQQRVFFLFDHQMVLCKKDMIRRDILYYKGRIDMDKYEVVEIEDGRDDDFNVSMKNAFKLHNKETEEVHLFFAKKLEEKLRWLRAFREERKMVQEDEKIGFEISENQKRQAAMTVRKVSKQKGVSCSRSVPPGYPPPQDPLNQGQYLVPDGLNQSQVFEFAEPKRSQSPFWQNFSRLTPFKK</sequence>
<dbReference type="GO" id="GO:0005737">
    <property type="term" value="C:cytoplasm"/>
    <property type="evidence" value="ECO:0007669"/>
    <property type="project" value="UniProtKB-SubCell"/>
</dbReference>
<dbReference type="FunFam" id="1.20.900.10:FF:000002">
    <property type="entry name" value="Rho guanine nucleotide exchange factor 9"/>
    <property type="match status" value="1"/>
</dbReference>
<dbReference type="AlphaFoldDB" id="F6SBY4"/>
<evidence type="ECO:0000256" key="5">
    <source>
        <dbReference type="ARBA" id="ARBA00022490"/>
    </source>
</evidence>
<reference evidence="18" key="2">
    <citation type="submission" date="2025-08" db="UniProtKB">
        <authorList>
            <consortium name="Ensembl"/>
        </authorList>
    </citation>
    <scope>IDENTIFICATION</scope>
    <source>
        <strain evidence="18">Glennie</strain>
    </source>
</reference>
<dbReference type="Pfam" id="PF00621">
    <property type="entry name" value="RhoGEF"/>
    <property type="match status" value="1"/>
</dbReference>
<dbReference type="SMART" id="SM00326">
    <property type="entry name" value="SH3"/>
    <property type="match status" value="1"/>
</dbReference>
<keyword evidence="7" id="KW-0770">Synapse</keyword>
<dbReference type="CDD" id="cd11975">
    <property type="entry name" value="SH3_ARHGEF9"/>
    <property type="match status" value="1"/>
</dbReference>
<dbReference type="InterPro" id="IPR035728">
    <property type="entry name" value="ARHGEF9_SH3"/>
</dbReference>
<reference evidence="18 19" key="1">
    <citation type="journal article" date="2008" name="Nature">
        <title>Genome analysis of the platypus reveals unique signatures of evolution.</title>
        <authorList>
            <person name="Warren W.C."/>
            <person name="Hillier L.W."/>
            <person name="Marshall Graves J.A."/>
            <person name="Birney E."/>
            <person name="Ponting C.P."/>
            <person name="Grutzner F."/>
            <person name="Belov K."/>
            <person name="Miller W."/>
            <person name="Clarke L."/>
            <person name="Chinwalla A.T."/>
            <person name="Yang S.P."/>
            <person name="Heger A."/>
            <person name="Locke D.P."/>
            <person name="Miethke P."/>
            <person name="Waters P.D."/>
            <person name="Veyrunes F."/>
            <person name="Fulton L."/>
            <person name="Fulton B."/>
            <person name="Graves T."/>
            <person name="Wallis J."/>
            <person name="Puente X.S."/>
            <person name="Lopez-Otin C."/>
            <person name="Ordonez G.R."/>
            <person name="Eichler E.E."/>
            <person name="Chen L."/>
            <person name="Cheng Z."/>
            <person name="Deakin J.E."/>
            <person name="Alsop A."/>
            <person name="Thompson K."/>
            <person name="Kirby P."/>
            <person name="Papenfuss A.T."/>
            <person name="Wakefield M.J."/>
            <person name="Olender T."/>
            <person name="Lancet D."/>
            <person name="Huttley G.A."/>
            <person name="Smit A.F."/>
            <person name="Pask A."/>
            <person name="Temple-Smith P."/>
            <person name="Batzer M.A."/>
            <person name="Walker J.A."/>
            <person name="Konkel M.K."/>
            <person name="Harris R.S."/>
            <person name="Whittington C.M."/>
            <person name="Wong E.S."/>
            <person name="Gemmell N.J."/>
            <person name="Buschiazzo E."/>
            <person name="Vargas Jentzsch I.M."/>
            <person name="Merkel A."/>
            <person name="Schmitz J."/>
            <person name="Zemann A."/>
            <person name="Churakov G."/>
            <person name="Kriegs J.O."/>
            <person name="Brosius J."/>
            <person name="Murchison E.P."/>
            <person name="Sachidanandam R."/>
            <person name="Smith C."/>
            <person name="Hannon G.J."/>
            <person name="Tsend-Ayush E."/>
            <person name="McMillan D."/>
            <person name="Attenborough R."/>
            <person name="Rens W."/>
            <person name="Ferguson-Smith M."/>
            <person name="Lefevre C.M."/>
            <person name="Sharp J.A."/>
            <person name="Nicholas K.R."/>
            <person name="Ray D.A."/>
            <person name="Kube M."/>
            <person name="Reinhardt R."/>
            <person name="Pringle T.H."/>
            <person name="Taylor J."/>
            <person name="Jones R.C."/>
            <person name="Nixon B."/>
            <person name="Dacheux J.L."/>
            <person name="Niwa H."/>
            <person name="Sekita Y."/>
            <person name="Huang X."/>
            <person name="Stark A."/>
            <person name="Kheradpour P."/>
            <person name="Kellis M."/>
            <person name="Flicek P."/>
            <person name="Chen Y."/>
            <person name="Webber C."/>
            <person name="Hardison R."/>
            <person name="Nelson J."/>
            <person name="Hallsworth-Pepin K."/>
            <person name="Delehaunty K."/>
            <person name="Markovic C."/>
            <person name="Minx P."/>
            <person name="Feng Y."/>
            <person name="Kremitzki C."/>
            <person name="Mitreva M."/>
            <person name="Glasscock J."/>
            <person name="Wylie T."/>
            <person name="Wohldmann P."/>
            <person name="Thiru P."/>
            <person name="Nhan M.N."/>
            <person name="Pohl C.S."/>
            <person name="Smith S.M."/>
            <person name="Hou S."/>
            <person name="Nefedov M."/>
            <person name="de Jong P.J."/>
            <person name="Renfree M.B."/>
            <person name="Mardis E.R."/>
            <person name="Wilson R.K."/>
        </authorList>
    </citation>
    <scope>NUCLEOTIDE SEQUENCE [LARGE SCALE GENOMIC DNA]</scope>
    <source>
        <strain evidence="18 19">Glennie</strain>
    </source>
</reference>
<evidence type="ECO:0000256" key="7">
    <source>
        <dbReference type="ARBA" id="ARBA00023018"/>
    </source>
</evidence>
<evidence type="ECO:0000259" key="15">
    <source>
        <dbReference type="PROSITE" id="PS50002"/>
    </source>
</evidence>
<evidence type="ECO:0000256" key="12">
    <source>
        <dbReference type="PROSITE-ProRule" id="PRU00192"/>
    </source>
</evidence>
<organism evidence="18 19">
    <name type="scientific">Ornithorhynchus anatinus</name>
    <name type="common">Duckbill platypus</name>
    <dbReference type="NCBI Taxonomy" id="9258"/>
    <lineage>
        <taxon>Eukaryota</taxon>
        <taxon>Metazoa</taxon>
        <taxon>Chordata</taxon>
        <taxon>Craniata</taxon>
        <taxon>Vertebrata</taxon>
        <taxon>Euteleostomi</taxon>
        <taxon>Mammalia</taxon>
        <taxon>Monotremata</taxon>
        <taxon>Ornithorhynchidae</taxon>
        <taxon>Ornithorhynchus</taxon>
    </lineage>
</organism>
<evidence type="ECO:0000313" key="19">
    <source>
        <dbReference type="Proteomes" id="UP000002279"/>
    </source>
</evidence>
<dbReference type="SUPFAM" id="SSF50729">
    <property type="entry name" value="PH domain-like"/>
    <property type="match status" value="1"/>
</dbReference>
<evidence type="ECO:0000259" key="16">
    <source>
        <dbReference type="PROSITE" id="PS50003"/>
    </source>
</evidence>
<dbReference type="PANTHER" id="PTHR47544">
    <property type="entry name" value="RHO GUANINE NUCLEOTIDE EXCHANGE FACTOR 4"/>
    <property type="match status" value="1"/>
</dbReference>
<dbReference type="Gene3D" id="2.30.30.40">
    <property type="entry name" value="SH3 Domains"/>
    <property type="match status" value="1"/>
</dbReference>
<dbReference type="GO" id="GO:0014069">
    <property type="term" value="C:postsynaptic density"/>
    <property type="evidence" value="ECO:0007669"/>
    <property type="project" value="UniProtKB-SubCell"/>
</dbReference>
<feature type="chain" id="PRO_5027862549" description="Rho guanine nucleotide exchange factor 9" evidence="14">
    <location>
        <begin position="23"/>
        <end position="523"/>
    </location>
</feature>
<evidence type="ECO:0000256" key="3">
    <source>
        <dbReference type="ARBA" id="ARBA00017486"/>
    </source>
</evidence>
<evidence type="ECO:0000256" key="4">
    <source>
        <dbReference type="ARBA" id="ARBA00022443"/>
    </source>
</evidence>
<feature type="region of interest" description="Disordered" evidence="13">
    <location>
        <begin position="463"/>
        <end position="489"/>
    </location>
</feature>
<dbReference type="Gene3D" id="2.30.29.30">
    <property type="entry name" value="Pleckstrin-homology domain (PH domain)/Phosphotyrosine-binding domain (PTB)"/>
    <property type="match status" value="1"/>
</dbReference>
<dbReference type="PROSITE" id="PS50003">
    <property type="entry name" value="PH_DOMAIN"/>
    <property type="match status" value="1"/>
</dbReference>
<feature type="domain" description="DH" evidence="17">
    <location>
        <begin position="110"/>
        <end position="294"/>
    </location>
</feature>
<keyword evidence="5" id="KW-0963">Cytoplasm</keyword>
<dbReference type="SUPFAM" id="SSF50044">
    <property type="entry name" value="SH3-domain"/>
    <property type="match status" value="1"/>
</dbReference>
<dbReference type="InterPro" id="IPR011993">
    <property type="entry name" value="PH-like_dom_sf"/>
</dbReference>
<dbReference type="GeneTree" id="ENSGT00940000154103"/>
<evidence type="ECO:0000313" key="18">
    <source>
        <dbReference type="Ensembl" id="ENSOANP00000020360.3"/>
    </source>
</evidence>
<dbReference type="InterPro" id="IPR001452">
    <property type="entry name" value="SH3_domain"/>
</dbReference>
<dbReference type="Ensembl" id="ENSOANT00000020363.3">
    <property type="protein sequence ID" value="ENSOANP00000020360.3"/>
    <property type="gene ID" value="ENSOANG00000012872.4"/>
</dbReference>
<dbReference type="PROSITE" id="PS50010">
    <property type="entry name" value="DH_2"/>
    <property type="match status" value="1"/>
</dbReference>
<dbReference type="Pfam" id="PF22697">
    <property type="entry name" value="SOS1_NGEF_PH"/>
    <property type="match status" value="1"/>
</dbReference>
<dbReference type="FunFam" id="2.30.29.30:FF:000015">
    <property type="entry name" value="Rho guanine nucleotide exchange factor 9"/>
    <property type="match status" value="1"/>
</dbReference>
<evidence type="ECO:0000256" key="10">
    <source>
        <dbReference type="ARBA" id="ARBA00034105"/>
    </source>
</evidence>
<evidence type="ECO:0000256" key="9">
    <source>
        <dbReference type="ARBA" id="ARBA00032237"/>
    </source>
</evidence>
<dbReference type="PANTHER" id="PTHR47544:SF4">
    <property type="entry name" value="RHO GUANINE NUCLEOTIDE EXCHANGE FACTOR 9"/>
    <property type="match status" value="1"/>
</dbReference>
<dbReference type="STRING" id="9258.ENSOANP00000020360"/>
<gene>
    <name evidence="18" type="primary">ARHGEF9</name>
</gene>
<dbReference type="Pfam" id="PF07653">
    <property type="entry name" value="SH3_2"/>
    <property type="match status" value="1"/>
</dbReference>
<dbReference type="InterPro" id="IPR055251">
    <property type="entry name" value="SOS1_NGEF_PH"/>
</dbReference>
<evidence type="ECO:0000256" key="11">
    <source>
        <dbReference type="ARBA" id="ARBA00043844"/>
    </source>
</evidence>
<evidence type="ECO:0000256" key="13">
    <source>
        <dbReference type="SAM" id="MobiDB-lite"/>
    </source>
</evidence>